<evidence type="ECO:0000256" key="5">
    <source>
        <dbReference type="ARBA" id="ARBA00022857"/>
    </source>
</evidence>
<dbReference type="SUPFAM" id="SSF53720">
    <property type="entry name" value="ALDH-like"/>
    <property type="match status" value="1"/>
</dbReference>
<dbReference type="NCBIfam" id="TIGR00407">
    <property type="entry name" value="proA"/>
    <property type="match status" value="1"/>
</dbReference>
<proteinExistence type="inferred from homology"/>
<dbReference type="CDD" id="cd07079">
    <property type="entry name" value="ALDH_F18-19_ProA-GPR"/>
    <property type="match status" value="1"/>
</dbReference>
<feature type="domain" description="Aldehyde dehydrogenase" evidence="12">
    <location>
        <begin position="18"/>
        <end position="285"/>
    </location>
</feature>
<dbReference type="Gene3D" id="3.40.309.10">
    <property type="entry name" value="Aldehyde Dehydrogenase, Chain A, domain 2"/>
    <property type="match status" value="1"/>
</dbReference>
<dbReference type="InterPro" id="IPR016162">
    <property type="entry name" value="Ald_DH_N"/>
</dbReference>
<keyword evidence="4" id="KW-0641">Proline biosynthesis</keyword>
<dbReference type="GO" id="GO:0050661">
    <property type="term" value="F:NADP binding"/>
    <property type="evidence" value="ECO:0007669"/>
    <property type="project" value="InterPro"/>
</dbReference>
<dbReference type="InterPro" id="IPR000965">
    <property type="entry name" value="GPR_dom"/>
</dbReference>
<dbReference type="GO" id="GO:0004350">
    <property type="term" value="F:glutamate-5-semialdehyde dehydrogenase activity"/>
    <property type="evidence" value="ECO:0007669"/>
    <property type="project" value="UniProtKB-EC"/>
</dbReference>
<dbReference type="PIRSF" id="PIRSF000151">
    <property type="entry name" value="GPR"/>
    <property type="match status" value="1"/>
</dbReference>
<dbReference type="Gene3D" id="3.40.605.10">
    <property type="entry name" value="Aldehyde Dehydrogenase, Chain A, domain 1"/>
    <property type="match status" value="1"/>
</dbReference>
<gene>
    <name evidence="13" type="primary">proA</name>
    <name evidence="13" type="ordered locus">PCC_0869</name>
</gene>
<dbReference type="EMBL" id="CP000815">
    <property type="protein sequence ID" value="ACB43279.1"/>
    <property type="molecule type" value="Genomic_DNA"/>
</dbReference>
<accession>B1X5R0</accession>
<dbReference type="InterPro" id="IPR016163">
    <property type="entry name" value="Ald_DH_C"/>
</dbReference>
<reference evidence="13" key="2">
    <citation type="journal article" date="2008" name="Curr. Biol.">
        <title>Chromatophore genome sequence of Paulinella sheds light on acquisition of photosynthesis by eukaryotes.</title>
        <authorList>
            <person name="Nowack E.C.M."/>
            <person name="Melkonian M."/>
            <person name="Gloeckner G."/>
        </authorList>
    </citation>
    <scope>NUCLEOTIDE SEQUENCE [LARGE SCALE GENOMIC DNA]</scope>
</reference>
<evidence type="ECO:0000313" key="13">
    <source>
        <dbReference type="EMBL" id="ACB43279.1"/>
    </source>
</evidence>
<keyword evidence="6" id="KW-0560">Oxidoreductase</keyword>
<comment type="function">
    <text evidence="8">Catalyzes the NADPH dependent reduction of L-gamma-glutamyl 5-phosphate into L-glutamate 5-semialdehyde and phosphate. The product spontaneously undergoes cyclization to form 1-pyrroline-5-carboxylate.</text>
</comment>
<comment type="similarity">
    <text evidence="9">Belongs to the gamma-glutamyl phosphate reductase family.</text>
</comment>
<protein>
    <recommendedName>
        <fullName evidence="2">glutamate-5-semialdehyde dehydrogenase</fullName>
        <ecNumber evidence="2">1.2.1.41</ecNumber>
    </recommendedName>
    <alternativeName>
        <fullName evidence="11">Glutamate-5-semialdehyde dehydrogenase</fullName>
    </alternativeName>
    <alternativeName>
        <fullName evidence="10">Glutamyl-gamma-semialdehyde dehydrogenase</fullName>
    </alternativeName>
</protein>
<dbReference type="FunFam" id="3.40.309.10:FF:000006">
    <property type="entry name" value="Gamma-glutamyl phosphate reductase"/>
    <property type="match status" value="1"/>
</dbReference>
<dbReference type="Pfam" id="PF00171">
    <property type="entry name" value="Aldedh"/>
    <property type="match status" value="1"/>
</dbReference>
<evidence type="ECO:0000256" key="3">
    <source>
        <dbReference type="ARBA" id="ARBA00022605"/>
    </source>
</evidence>
<sequence>MLTLHISDPSPILLEQAKATRQAATKLGHSSNQKRQQGLLAMAAALEEALFQITKANEADMHQAKTSNLPIALMARLHLNEQKMSNVIDGIRQVATLPDPLNCRQIHMELDEGLELERVSVSLGVLGIIFEARPDAMVQIASLAIRSGNGAILKGGREATISNKIILRVLQEGLESSGISIDTLHLLTTRKESLALLKLEGFVDLIIPRGSNELVRFIKNNTTIPVLGHADGICHLYIDQEVDIEKAIRITLDSKIQNPAACNSIETLLIHQRVAPELLVRLIPVLEGAGVELRGDKISCELGIKHIAQEKDWSTEYLDLILAVKIVANFDDALKHIACYGSRHTDAIVTENPDIAKHFLESVDSAGVYHNCSTRFADGFRYGFGAEVGISTQTMPPRGPVGLEGLITYRYRLRGNGHIASDYSSGKRHFTHRSLPI</sequence>
<comment type="pathway">
    <text evidence="1">Amino-acid biosynthesis; L-proline biosynthesis; L-glutamate 5-semialdehyde from L-glutamate: step 2/2.</text>
</comment>
<evidence type="ECO:0000256" key="2">
    <source>
        <dbReference type="ARBA" id="ARBA00013002"/>
    </source>
</evidence>
<dbReference type="PROSITE" id="PS01223">
    <property type="entry name" value="PROA"/>
    <property type="match status" value="1"/>
</dbReference>
<organism evidence="13">
    <name type="scientific">Paulinella chromatophora</name>
    <dbReference type="NCBI Taxonomy" id="39717"/>
    <lineage>
        <taxon>Eukaryota</taxon>
        <taxon>Sar</taxon>
        <taxon>Rhizaria</taxon>
        <taxon>Cercozoa</taxon>
        <taxon>Imbricatea</taxon>
        <taxon>Silicofilosea</taxon>
        <taxon>Euglyphida</taxon>
        <taxon>Paulinellidae</taxon>
        <taxon>Paulinella</taxon>
    </lineage>
</organism>
<evidence type="ECO:0000256" key="6">
    <source>
        <dbReference type="ARBA" id="ARBA00023002"/>
    </source>
</evidence>
<dbReference type="AlphaFoldDB" id="B1X5R0"/>
<keyword evidence="3" id="KW-0028">Amino-acid biosynthesis</keyword>
<evidence type="ECO:0000256" key="10">
    <source>
        <dbReference type="ARBA" id="ARBA00075718"/>
    </source>
</evidence>
<reference evidence="13" key="1">
    <citation type="submission" date="2007-08" db="EMBL/GenBank/DDBJ databases">
        <authorList>
            <person name="Gloeckner G."/>
            <person name="Nowack E."/>
            <person name="Melkonian M."/>
        </authorList>
    </citation>
    <scope>NUCLEOTIDE SEQUENCE</scope>
</reference>
<geneLocation type="organellar chromatophore" evidence="13"/>
<dbReference type="NCBIfam" id="NF001221">
    <property type="entry name" value="PRK00197.1"/>
    <property type="match status" value="1"/>
</dbReference>
<dbReference type="HAMAP" id="MF_00412">
    <property type="entry name" value="ProA"/>
    <property type="match status" value="1"/>
</dbReference>
<dbReference type="InterPro" id="IPR015590">
    <property type="entry name" value="Aldehyde_DH_dom"/>
</dbReference>
<dbReference type="UniPathway" id="UPA00098">
    <property type="reaction ID" value="UER00360"/>
</dbReference>
<evidence type="ECO:0000256" key="11">
    <source>
        <dbReference type="ARBA" id="ARBA00077451"/>
    </source>
</evidence>
<evidence type="ECO:0000256" key="1">
    <source>
        <dbReference type="ARBA" id="ARBA00004985"/>
    </source>
</evidence>
<evidence type="ECO:0000256" key="8">
    <source>
        <dbReference type="ARBA" id="ARBA00059423"/>
    </source>
</evidence>
<dbReference type="EC" id="1.2.1.41" evidence="2"/>
<dbReference type="RefSeq" id="YP_002049489.1">
    <property type="nucleotide sequence ID" value="NC_011087.1"/>
</dbReference>
<dbReference type="PANTHER" id="PTHR11063:SF8">
    <property type="entry name" value="DELTA-1-PYRROLINE-5-CARBOXYLATE SYNTHASE"/>
    <property type="match status" value="1"/>
</dbReference>
<dbReference type="PANTHER" id="PTHR11063">
    <property type="entry name" value="GLUTAMATE SEMIALDEHYDE DEHYDROGENASE"/>
    <property type="match status" value="1"/>
</dbReference>
<evidence type="ECO:0000256" key="4">
    <source>
        <dbReference type="ARBA" id="ARBA00022650"/>
    </source>
</evidence>
<evidence type="ECO:0000256" key="9">
    <source>
        <dbReference type="ARBA" id="ARBA00060997"/>
    </source>
</evidence>
<dbReference type="InterPro" id="IPR016161">
    <property type="entry name" value="Ald_DH/histidinol_DH"/>
</dbReference>
<evidence type="ECO:0000259" key="12">
    <source>
        <dbReference type="Pfam" id="PF00171"/>
    </source>
</evidence>
<name>B1X5R0_PAUCH</name>
<keyword evidence="5" id="KW-0521">NADP</keyword>
<dbReference type="GeneID" id="6482058"/>
<dbReference type="InterPro" id="IPR020593">
    <property type="entry name" value="G-glutamylP_reductase_CS"/>
</dbReference>
<keyword evidence="13" id="KW-0934">Plastid</keyword>
<dbReference type="GO" id="GO:0055129">
    <property type="term" value="P:L-proline biosynthetic process"/>
    <property type="evidence" value="ECO:0007669"/>
    <property type="project" value="UniProtKB-UniPathway"/>
</dbReference>
<evidence type="ECO:0000256" key="7">
    <source>
        <dbReference type="ARBA" id="ARBA00049024"/>
    </source>
</evidence>
<dbReference type="InterPro" id="IPR012134">
    <property type="entry name" value="Glu-5-SA_DH"/>
</dbReference>
<comment type="catalytic activity">
    <reaction evidence="7">
        <text>L-glutamate 5-semialdehyde + phosphate + NADP(+) = L-glutamyl 5-phosphate + NADPH + H(+)</text>
        <dbReference type="Rhea" id="RHEA:19541"/>
        <dbReference type="ChEBI" id="CHEBI:15378"/>
        <dbReference type="ChEBI" id="CHEBI:43474"/>
        <dbReference type="ChEBI" id="CHEBI:57783"/>
        <dbReference type="ChEBI" id="CHEBI:58066"/>
        <dbReference type="ChEBI" id="CHEBI:58274"/>
        <dbReference type="ChEBI" id="CHEBI:58349"/>
        <dbReference type="EC" id="1.2.1.41"/>
    </reaction>
</comment>